<dbReference type="Pfam" id="PF07454">
    <property type="entry name" value="SpoIIP"/>
    <property type="match status" value="1"/>
</dbReference>
<gene>
    <name evidence="2" type="ORF">T23_11930</name>
</gene>
<keyword evidence="3" id="KW-1185">Reference proteome</keyword>
<evidence type="ECO:0000313" key="3">
    <source>
        <dbReference type="Proteomes" id="UP001432099"/>
    </source>
</evidence>
<organism evidence="2 3">
    <name type="scientific">Turicibacter faecis</name>
    <dbReference type="NCBI Taxonomy" id="2963365"/>
    <lineage>
        <taxon>Bacteria</taxon>
        <taxon>Bacillati</taxon>
        <taxon>Bacillota</taxon>
        <taxon>Erysipelotrichia</taxon>
        <taxon>Erysipelotrichales</taxon>
        <taxon>Turicibacteraceae</taxon>
        <taxon>Turicibacter</taxon>
    </lineage>
</organism>
<sequence>MNRKQRLRRKRLKKKLNKLTPYLVGVGFVLTLFFTQFFQLFYLNQRNANDEHRQQEPILSSIFDFSTAGDIIDVVFNLQEYFKAVMTSLDLNQLYSFINDGFAFINMKSPSQNATAAIPSAEGYRYTYKSKAAEAVPDQASETGATTYTENPLVYIFNSHDGELYEDGAVNDSLGRPLSVVDLSYMVAQALQGKNINALVESRSVAEYVSKNSWNYASSYKASRVYLEDTASQHETLKYFIDFHRDSVSYANSAITIDGKPYAKIMFVLGTDNDRHEENHQIIKELDAKLNEKYPGLSRGIRPNGGAGYNGVYNQDFATTMLLIEVGGEYNTYEEVYNSAQAVADVLADYVTGN</sequence>
<reference evidence="2" key="1">
    <citation type="journal article" date="2024" name="Int. J. Syst. Evol. Microbiol.">
        <title>Turicibacter faecis sp. nov., isolated from faeces of heart failure mouse model.</title>
        <authorList>
            <person name="Imamura Y."/>
            <person name="Motooka D."/>
            <person name="Nakajima Y."/>
            <person name="Ito S."/>
            <person name="Kitakaze M."/>
            <person name="Iida T."/>
            <person name="Nakamura S."/>
        </authorList>
    </citation>
    <scope>NUCLEOTIDE SEQUENCE</scope>
    <source>
        <strain evidence="2">TC023</strain>
    </source>
</reference>
<keyword evidence="1" id="KW-0472">Membrane</keyword>
<dbReference type="RefSeq" id="WP_161831877.1">
    <property type="nucleotide sequence ID" value="NZ_AP028127.1"/>
</dbReference>
<feature type="transmembrane region" description="Helical" evidence="1">
    <location>
        <begin position="21"/>
        <end position="43"/>
    </location>
</feature>
<accession>A0ABN6ZID2</accession>
<dbReference type="NCBIfam" id="TIGR02867">
    <property type="entry name" value="spore_II_P"/>
    <property type="match status" value="1"/>
</dbReference>
<dbReference type="Proteomes" id="UP001432099">
    <property type="component" value="Chromosome"/>
</dbReference>
<dbReference type="InterPro" id="IPR010897">
    <property type="entry name" value="Spore_II_P"/>
</dbReference>
<proteinExistence type="predicted"/>
<protein>
    <recommendedName>
        <fullName evidence="4">Stage II sporulation protein P</fullName>
    </recommendedName>
</protein>
<evidence type="ECO:0000313" key="2">
    <source>
        <dbReference type="EMBL" id="BEH91091.1"/>
    </source>
</evidence>
<keyword evidence="1" id="KW-0812">Transmembrane</keyword>
<evidence type="ECO:0000256" key="1">
    <source>
        <dbReference type="SAM" id="Phobius"/>
    </source>
</evidence>
<dbReference type="EMBL" id="AP028127">
    <property type="protein sequence ID" value="BEH91091.1"/>
    <property type="molecule type" value="Genomic_DNA"/>
</dbReference>
<evidence type="ECO:0008006" key="4">
    <source>
        <dbReference type="Google" id="ProtNLM"/>
    </source>
</evidence>
<keyword evidence="1" id="KW-1133">Transmembrane helix</keyword>
<name>A0ABN6ZID2_9FIRM</name>